<reference evidence="2" key="1">
    <citation type="submission" date="2021-03" db="EMBL/GenBank/DDBJ databases">
        <title>Draft genome sequence of rust myrtle Austropuccinia psidii MF-1, a brazilian biotype.</title>
        <authorList>
            <person name="Quecine M.C."/>
            <person name="Pachon D.M.R."/>
            <person name="Bonatelli M.L."/>
            <person name="Correr F.H."/>
            <person name="Franceschini L.M."/>
            <person name="Leite T.F."/>
            <person name="Margarido G.R.A."/>
            <person name="Almeida C.A."/>
            <person name="Ferrarezi J.A."/>
            <person name="Labate C.A."/>
        </authorList>
    </citation>
    <scope>NUCLEOTIDE SEQUENCE</scope>
    <source>
        <strain evidence="2">MF-1</strain>
    </source>
</reference>
<dbReference type="AlphaFoldDB" id="A0A9Q3BFK0"/>
<organism evidence="2 3">
    <name type="scientific">Austropuccinia psidii MF-1</name>
    <dbReference type="NCBI Taxonomy" id="1389203"/>
    <lineage>
        <taxon>Eukaryota</taxon>
        <taxon>Fungi</taxon>
        <taxon>Dikarya</taxon>
        <taxon>Basidiomycota</taxon>
        <taxon>Pucciniomycotina</taxon>
        <taxon>Pucciniomycetes</taxon>
        <taxon>Pucciniales</taxon>
        <taxon>Sphaerophragmiaceae</taxon>
        <taxon>Austropuccinia</taxon>
    </lineage>
</organism>
<dbReference type="Proteomes" id="UP000765509">
    <property type="component" value="Unassembled WGS sequence"/>
</dbReference>
<keyword evidence="3" id="KW-1185">Reference proteome</keyword>
<accession>A0A9Q3BFK0</accession>
<evidence type="ECO:0000256" key="1">
    <source>
        <dbReference type="SAM" id="MobiDB-lite"/>
    </source>
</evidence>
<comment type="caution">
    <text evidence="2">The sequence shown here is derived from an EMBL/GenBank/DDBJ whole genome shotgun (WGS) entry which is preliminary data.</text>
</comment>
<feature type="region of interest" description="Disordered" evidence="1">
    <location>
        <begin position="65"/>
        <end position="93"/>
    </location>
</feature>
<proteinExistence type="predicted"/>
<feature type="compositionally biased region" description="Low complexity" evidence="1">
    <location>
        <begin position="139"/>
        <end position="148"/>
    </location>
</feature>
<sequence>MVVYCQNGSYGFYGHFGVQRVFGQIWVQGVGGQNWLRWVQFWFGTHLALGARWLPPLDPFSLIGLGQKGPNTPTDRGLWPTGRRSRRGPKWPNKAIYARTPLMKGVGSGWMEMARGPGGSKKTKGPPRPKNRDEGLGVGEVEIGQGGQ</sequence>
<protein>
    <submittedName>
        <fullName evidence="2">Uncharacterized protein</fullName>
    </submittedName>
</protein>
<evidence type="ECO:0000313" key="3">
    <source>
        <dbReference type="Proteomes" id="UP000765509"/>
    </source>
</evidence>
<gene>
    <name evidence="2" type="ORF">O181_003725</name>
</gene>
<evidence type="ECO:0000313" key="2">
    <source>
        <dbReference type="EMBL" id="MBW0464010.1"/>
    </source>
</evidence>
<dbReference type="EMBL" id="AVOT02000680">
    <property type="protein sequence ID" value="MBW0464010.1"/>
    <property type="molecule type" value="Genomic_DNA"/>
</dbReference>
<name>A0A9Q3BFK0_9BASI</name>
<feature type="region of interest" description="Disordered" evidence="1">
    <location>
        <begin position="108"/>
        <end position="148"/>
    </location>
</feature>